<feature type="region of interest" description="Disordered" evidence="1">
    <location>
        <begin position="1592"/>
        <end position="1629"/>
    </location>
</feature>
<sequence length="2233" mass="242326">MNLLVKLRPDQLRPVLLVQTVLNHRIVMESKKEQVRFTEPVVICACEFLELHTASICPTLSLSGASFPQSFALEIFVRIGGEARFKRLCPAFLYSPSASSILEVQAAVTDHLVIRGSYRALSLVVYGNSVKELGQFNFDHEIDNTLSDAIIPPEAVFQPEDLPEALQDDVGLQSKAVHPLRNLHLNFKDREQAEAIHQLLSLALQITRFDSSCVAIRKVFETVLSAASVVLSEHGIDNMLAQLPTLPKSPYQSQGNVKNSILQARDQIQVIFTQWQNNVMMTRSPPALVEVPELLEGIFEWIQRSFQLSAHRESFVSMEELLIVGLASIQLICTDAHLCFQFVIAGGLDLLMSVLQYVSAESSAIALLILSALKCACQHAFACEAILGWWPANVLPVDSKHTSSFGYCSVLRTLLQTKRQNVSQLACQILHHLHAYQLASEFECEVEALLENASSCEWPVASEHSFKKLSSYLKGLAKSLSPQDFLQDCSPAQTAHRLMVDGDDNAFSLPPNTIFSWISASKFSLTSKDINKQILLILQERRFVPALAALLSAPWMRASTTKVSACFLELIGSLETLILALINSRSGLLFLASEQEEAAALISALMGARNNEERDFIDYRHAKSLMSSGFICQPQDVGNMLYTNLSVISVLDRLLGTTRHSESFLWLLWELSVFSRSDAGKQALSCIAYFPEVFVLLVEALQLESHSLTTNIREVRALNRAFIHSAAEVMQVILLDPVASSLAAWVPHALSLQKALQYCSPTTIDMAVGSQGLGSNSKDALCARLLDWVDAAVIFHKKGPIGLLRYVAALVVGSVTSVAVGGLPASDPVEMESTFGESAVSTELPSVSTLLGRGVTLGAAGTVLPDTALIQLTVSMRIMASISCHPGVAAVLFGEGAMSVLYILLEYGAGVLQSSTIDYDYMVEEDGEGDGITEMIMEQERELSLLGLLLPTLLLLLTLLKRLKVTHEEYRNTRLVEVLLQLHRCTCSRLASKISVLPQATGVNLFASVLRVIASILSFWPVCGWKPAVFTKLMGLNPLTLVQTNIPPVEPREAISVLWILGDMLPEEIPLLCTNKILAMTVPQSLAVATLLGKKSMKSVKWHCQPAEIEKLIEAMALQLDHISLMVSHLASTASTLLQGLLTKLIVRMACCNQDHGANLLRPVLLLVKEQVVSGMMTAENDIFRMEHYLRILTELARHPRTKKVLAQEGIVQILLQAAKDKSQSTKSEGRPWVVEQDPTSFRLPCLVLDIMVAICDPDISSSPKSPLNIRLAKEGPGFSEYCAIASWAYNFMLSLPLEKELDVAVAALSKLASHQLGRAAFATVAISIRKNQLEAQEETAPTDSMDADEITHQSVGLRSLVPFCRRLLAGLSESADVLLVLHILQHFALAAIQLSAAGRSVCGLGALHLLFEMDKKETKETLSSVMALLRSWVDSDVNVEESLDGKRLASVKALNYVTSMLRILDNLPPLVNLENKVKQVVDGLLSLQPMTEEGSICHADATGWRLLPQLLFEFDETETVWDPGCVPETDGIFDDTLKDTFTWECAGDMSDKLSTGLPGKRKAVNTLEAGIKKHGVDTGANGPLADVASSVSGGLTGRTGSLSSVAASSRRDTFRQRKPNTSRPPSMHVDDYVARERGNEMSTCLSGGISQRSALGGGRPPSIHVDEFMARQRDRHLVVGAPTTTEGQPPLVPQTQIQVETVKLETASMSAKVSRPIMPEEDLQDVDIEVGVPDTDDLMSLPSGSDFVPDSERSALLSANLGKASMEVHLSSTSVTVSIEPGRQNTAQDTFSAADDMKKLTLPQHGGPLSMRPMPYGDIGEANLARKNPMDSSSSASLNLEVQMQQGVEVAPTVGVSLRVQESGNTSFSTPVSHVGEQGSIFPNSTGGLNVVQQRNQLQFNAAPPLPPPLPPPPPIPAGVIPEKFEVSSGGSKLPPLLPSSASLLTTVTPPPPPLPRPSGSWQPADPNLGRIDQVHATPISTITYGMGPMGHQHIPQMGTAIGFSQAPLPPWPPLISEETGSVGSARVAPPLPPTPPPFSTSQQVPVVASGAILSAPGTFQIGRLPSESTPTYTSHPTVESPSMERKFSTFSPQIGQALHHPSVVLPTFQPPLPPGRPNISQVPPVSGTPILQHYHPAASQHSMHSIPTFQFSVQTPTAMPLPQSFLQPMHPTPPQQISNGSQQQEPGNLLQQILASPEAIQDLLKDQNKLQSLLEQHPKLISLLQEKMGQS</sequence>
<evidence type="ECO:0000313" key="2">
    <source>
        <dbReference type="EMBL" id="KAI5077208.1"/>
    </source>
</evidence>
<dbReference type="PANTHER" id="PTHR23185">
    <property type="entry name" value="PROTEIN VIRILIZER HOMOLOG"/>
    <property type="match status" value="1"/>
</dbReference>
<name>A0A9D4V0T4_ADICA</name>
<feature type="compositionally biased region" description="Polar residues" evidence="1">
    <location>
        <begin position="2068"/>
        <end position="2082"/>
    </location>
</feature>
<dbReference type="InterPro" id="IPR026736">
    <property type="entry name" value="Virilizer"/>
</dbReference>
<accession>A0A9D4V0T4</accession>
<dbReference type="Proteomes" id="UP000886520">
    <property type="component" value="Chromosome 7"/>
</dbReference>
<dbReference type="OrthoDB" id="2011702at2759"/>
<gene>
    <name evidence="2" type="ORF">GOP47_0007032</name>
</gene>
<feature type="region of interest" description="Disordered" evidence="1">
    <location>
        <begin position="2163"/>
        <end position="2188"/>
    </location>
</feature>
<proteinExistence type="predicted"/>
<feature type="compositionally biased region" description="Low complexity" evidence="1">
    <location>
        <begin position="1592"/>
        <end position="1606"/>
    </location>
</feature>
<dbReference type="GO" id="GO:0003723">
    <property type="term" value="F:RNA binding"/>
    <property type="evidence" value="ECO:0007669"/>
    <property type="project" value="TreeGrafter"/>
</dbReference>
<reference evidence="2" key="1">
    <citation type="submission" date="2021-01" db="EMBL/GenBank/DDBJ databases">
        <title>Adiantum capillus-veneris genome.</title>
        <authorList>
            <person name="Fang Y."/>
            <person name="Liao Q."/>
        </authorList>
    </citation>
    <scope>NUCLEOTIDE SEQUENCE</scope>
    <source>
        <strain evidence="2">H3</strain>
        <tissue evidence="2">Leaf</tissue>
    </source>
</reference>
<protein>
    <recommendedName>
        <fullName evidence="4">Virilizer N-terminal domain-containing protein</fullName>
    </recommendedName>
</protein>
<evidence type="ECO:0000256" key="1">
    <source>
        <dbReference type="SAM" id="MobiDB-lite"/>
    </source>
</evidence>
<organism evidence="2 3">
    <name type="scientific">Adiantum capillus-veneris</name>
    <name type="common">Maidenhair fern</name>
    <dbReference type="NCBI Taxonomy" id="13818"/>
    <lineage>
        <taxon>Eukaryota</taxon>
        <taxon>Viridiplantae</taxon>
        <taxon>Streptophyta</taxon>
        <taxon>Embryophyta</taxon>
        <taxon>Tracheophyta</taxon>
        <taxon>Polypodiopsida</taxon>
        <taxon>Polypodiidae</taxon>
        <taxon>Polypodiales</taxon>
        <taxon>Pteridineae</taxon>
        <taxon>Pteridaceae</taxon>
        <taxon>Vittarioideae</taxon>
        <taxon>Adiantum</taxon>
    </lineage>
</organism>
<feature type="compositionally biased region" description="Polar residues" evidence="1">
    <location>
        <begin position="2177"/>
        <end position="2188"/>
    </location>
</feature>
<dbReference type="PANTHER" id="PTHR23185:SF0">
    <property type="entry name" value="PROTEIN VIRILIZER HOMOLOG"/>
    <property type="match status" value="1"/>
</dbReference>
<comment type="caution">
    <text evidence="2">The sequence shown here is derived from an EMBL/GenBank/DDBJ whole genome shotgun (WGS) entry which is preliminary data.</text>
</comment>
<dbReference type="EMBL" id="JABFUD020000007">
    <property type="protein sequence ID" value="KAI5077208.1"/>
    <property type="molecule type" value="Genomic_DNA"/>
</dbReference>
<dbReference type="GO" id="GO:0036396">
    <property type="term" value="C:RNA N6-methyladenosine methyltransferase complex"/>
    <property type="evidence" value="ECO:0007669"/>
    <property type="project" value="TreeGrafter"/>
</dbReference>
<keyword evidence="3" id="KW-1185">Reference proteome</keyword>
<evidence type="ECO:0008006" key="4">
    <source>
        <dbReference type="Google" id="ProtNLM"/>
    </source>
</evidence>
<evidence type="ECO:0000313" key="3">
    <source>
        <dbReference type="Proteomes" id="UP000886520"/>
    </source>
</evidence>
<feature type="region of interest" description="Disordered" evidence="1">
    <location>
        <begin position="2064"/>
        <end position="2084"/>
    </location>
</feature>